<evidence type="ECO:0000313" key="2">
    <source>
        <dbReference type="Proteomes" id="UP000326582"/>
    </source>
</evidence>
<keyword evidence="2" id="KW-1185">Reference proteome</keyword>
<evidence type="ECO:0000313" key="1">
    <source>
        <dbReference type="EMBL" id="QFZ29362.1"/>
    </source>
</evidence>
<dbReference type="EMBL" id="CP038488">
    <property type="protein sequence ID" value="QFZ29362.1"/>
    <property type="molecule type" value="Genomic_DNA"/>
</dbReference>
<dbReference type="Proteomes" id="UP000326582">
    <property type="component" value="Chromosome 5"/>
</dbReference>
<sequence>MKWTFDAPVHHELLVMRWALKKNACEILNQVSFSHLQMARVQKKTTESTRRHAFSSFKERVDSIKIEPSRKLNIRAHDYVETSHFLVTLEHWKEVNLSGNFSEFVQEVEPWCQTLPQILHHQSNIYEALHQHIEKNDIHSMQPLLELMSQFIHDLGPDFMPFYIRYLNLIVKLAQETNPNDSQNMKNTSNVLEWCFNSLAFAFKYLSRTLVKDLIPTLTELIPVLSMTKKTYVSRFCGEALSFLVKKQKVEDLKMTVQFAFTSQAHLLEENSFYRSSLVVLFSESMKNTKDTFHSKATLILSVLVENALEFSQQSEAFVSIICDILLEVLHHGNESECARFYSNIIDYLAKIVQSSENGKILVFAPQILIALCFADSGRKVSSWPDVFGLVKIFIQEVETKSSDDEILHLSVITALTHLFAIIIRNCDLQELTKYFETLKNALLDIDGGKYFLSFIESSMIMAPEKMSAFNVNKLVQSYANKITSEDDLMRLSLAQMKLTKEHSEMKQNLSMPSSIKQSVIKSFKNDLKHLEDETLLNLYWKCQIMQYMCDFKEVDGEVFLKALRAITSAKLGNSKFSHDIIGMLLRAIIQATNGDSALVNDTLEFAIENLSDLKESQVFVDALNDFLRAFGAKVQSKLESCSTSFCASISENFILPERNIRLASAELLFTFYSVIGSPAPSVLSEMRIIDQIPLAVANSNDVKMRIRNMYTTFGASNHFEELDLSLIINYSMGLLSNHFQPCWLAVYEGLPKIANSSSSSKISNLLLRFLEFDYQDQSDLYSPYEPQQLGHEESSIAKSQPSDERFSTSFVKVSETVFLSSADVLAALFDYSKINRELHLYKPLLRARVIKALQSVPSVAESLASKLIDISVSLMGDDNEADELEELKGWSMKDKLELIAVFTKFRSLRKVEGQAKLHALMLHCLTSRQSNVQKQALDVIFAFNKPSVNKYKDNLKNLLDDKLFRDELQSLTASGSDSKIEQEDTNDVIPIVLRILYGRAKGASSGSNKSSRKFAIATVLPNLPDSYIKQFLDIVSERIDHSKFFDNEEVPIVSKQDLKNMVGYLNMLSDVYNALGLKYGEVLRSTIPPLIYCLVVAQNFIDGEHEDEILNKIARNIRQLGFKCLNTLFKILIGTHSWSQEAPVLYNLVVRPRLEHFANENAQQPSSLMQIMLGWIESTNLVPFLYFEDFAPVKAIMSLLSNPHTKDTVITAILDFCMAALMKKDVEGDEYFKVLALIVDGLLRVLPQILEKSSDRDINTKASTILLLAIEGDFINDNDTKSRLITASTSALNKSPFQISNNDKVSILLSLASLLDGFDCSFADIEPLYEVCSKAFRSYKDRNVRESLVKVFKAMSRTFVELEQTAYLLEELNSYSPRRMAEPDFDRRISAFKIINGDLSQKMTRLQWLPILYSSLFFINDTEEISLRSNGAYVLKRFVDAMASKPSLSDAEELIGVFQSVVMPYIRLGLRKEDDNVKEEYVGVLAHIVRNSDYVPSFAKMKVLLSDEDDERDFFKGITHIQIGARQRSLKLLIELRNEIGADCLYHYILPITETYIVCKDERYRNILDDTHEAWSYLVRCLNWNDFKQLFKKHLTAVTKSEPQYLRDNVNILVRISQALLSSSSNAKNNETTDVMEDWPEQSKIDSFVTKDCLPAIMKILKVRDDETVVARTPLVEVAVDLLLCASTEITEVELPGTLTSTCQVLRSRTQHLRDAVRKTLSRVAKTLGARYFRFIVKELKSALSRGAQIHVLSYTLHSLLVAVIDSYESGDLDESCQMIVAIIMEDTFGAAGQEKDAEDYVSKMREVKSKKSYDSAEILSSNITLPNFRLIVEPIKSLLSVNLPTKTSRKLDELLRRYALGLNHNVQSSTREMLLLCYELHKQSEEPPRARKEVAQPTEAEDHFLVKLDAKPQRISRDNSQLSFTLQRMSFELLRTALGRHSDLLNVANVDGFIPLMEKSIASESETVLLPLYRVLDLIIKLPFAETRDAFFERTAMEAFTIIQNSPTTTTDLCQICLRYLASVVRHKQSVRLNNSAFSYLLTRISPDLEEPDKQGLAFNFLKAVVSQHVMLPEVYDVMDKVSSIMVVNHAKEIRDMSRSIYFSFLMEYEQGTKKLDKAFKFLVTNLSYPTQEGRQSVMELMHSLTLRSSETLFSQLASSFFVGLANVIVSDDSPKCREMATALVKQIFVKLGSDKCHDLEKFCDSWITQEANVLLQRCGLLVYKIYLTVFGYGQNPDLDSHALNAISAIIKKSKSTSNDDDIEWEDVYSSLNVFSSVCSTLKENVFGASFEDIWKDVLDTLLYPHTWVRLISAKLVGLLLNHLDSVKFDISDYEIQTIAYRTLRQFGAPVVSEALGTQIVKNLIQIIKKWEAEETPFYYKEDDAEEAEDDDFEADGEIGAKISGSNKFNKATDFVVYRVCSIMRQDTKNHNEATKICSIQLAAMICQIVNDERLTEISKQILLGLYHLIDPLVDYDYPEDVVAAAKECLKILEDRLGVTKYTETFSAVKRIIDERREKRRSKRAQLTFSAPDIAARRKMRKHERFREKRKHEKDENGFYKPKRKRTLR</sequence>
<protein>
    <submittedName>
        <fullName evidence="1">U3 small nucleolar RNA-associated protein</fullName>
    </submittedName>
</protein>
<accession>A0ACD0WQS6</accession>
<proteinExistence type="predicted"/>
<organism evidence="1 2">
    <name type="scientific">Clavispora lusitaniae</name>
    <name type="common">Candida lusitaniae</name>
    <dbReference type="NCBI Taxonomy" id="36911"/>
    <lineage>
        <taxon>Eukaryota</taxon>
        <taxon>Fungi</taxon>
        <taxon>Dikarya</taxon>
        <taxon>Ascomycota</taxon>
        <taxon>Saccharomycotina</taxon>
        <taxon>Pichiomycetes</taxon>
        <taxon>Metschnikowiaceae</taxon>
        <taxon>Clavispora</taxon>
    </lineage>
</organism>
<gene>
    <name evidence="1" type="ORF">EJF14_50600</name>
</gene>
<reference evidence="2" key="1">
    <citation type="journal article" date="2019" name="MBio">
        <title>Comparative genomics for the elucidation of multidrug resistance (MDR) in Candida lusitaniae.</title>
        <authorList>
            <person name="Kannan A."/>
            <person name="Asner S.A."/>
            <person name="Trachsel E."/>
            <person name="Kelly S."/>
            <person name="Parker J."/>
            <person name="Sanglard D."/>
        </authorList>
    </citation>
    <scope>NUCLEOTIDE SEQUENCE [LARGE SCALE GENOMIC DNA]</scope>
    <source>
        <strain evidence="2">P1</strain>
    </source>
</reference>
<name>A0ACD0WQS6_CLALS</name>